<evidence type="ECO:0000256" key="2">
    <source>
        <dbReference type="SAM" id="MobiDB-lite"/>
    </source>
</evidence>
<accession>A0A3N0XGS1</accession>
<feature type="compositionally biased region" description="Basic residues" evidence="2">
    <location>
        <begin position="207"/>
        <end position="218"/>
    </location>
</feature>
<organism evidence="3 4">
    <name type="scientific">Anabarilius grahami</name>
    <name type="common">Kanglang fish</name>
    <name type="synonym">Barilius grahami</name>
    <dbReference type="NCBI Taxonomy" id="495550"/>
    <lineage>
        <taxon>Eukaryota</taxon>
        <taxon>Metazoa</taxon>
        <taxon>Chordata</taxon>
        <taxon>Craniata</taxon>
        <taxon>Vertebrata</taxon>
        <taxon>Euteleostomi</taxon>
        <taxon>Actinopterygii</taxon>
        <taxon>Neopterygii</taxon>
        <taxon>Teleostei</taxon>
        <taxon>Ostariophysi</taxon>
        <taxon>Cypriniformes</taxon>
        <taxon>Xenocyprididae</taxon>
        <taxon>Xenocypridinae</taxon>
        <taxon>Xenocypridinae incertae sedis</taxon>
        <taxon>Anabarilius</taxon>
    </lineage>
</organism>
<evidence type="ECO:0000313" key="4">
    <source>
        <dbReference type="Proteomes" id="UP000281406"/>
    </source>
</evidence>
<reference evidence="3 4" key="1">
    <citation type="submission" date="2018-10" db="EMBL/GenBank/DDBJ databases">
        <title>Genome assembly for a Yunnan-Guizhou Plateau 3E fish, Anabarilius grahami (Regan), and its evolutionary and genetic applications.</title>
        <authorList>
            <person name="Jiang W."/>
        </authorList>
    </citation>
    <scope>NUCLEOTIDE SEQUENCE [LARGE SCALE GENOMIC DNA]</scope>
    <source>
        <strain evidence="3">AG-KIZ</strain>
        <tissue evidence="3">Muscle</tissue>
    </source>
</reference>
<feature type="region of interest" description="Disordered" evidence="2">
    <location>
        <begin position="100"/>
        <end position="158"/>
    </location>
</feature>
<feature type="compositionally biased region" description="Polar residues" evidence="2">
    <location>
        <begin position="126"/>
        <end position="158"/>
    </location>
</feature>
<dbReference type="EMBL" id="RJVU01074764">
    <property type="protein sequence ID" value="ROI16554.1"/>
    <property type="molecule type" value="Genomic_DNA"/>
</dbReference>
<protein>
    <submittedName>
        <fullName evidence="3">Uncharacterized protein</fullName>
    </submittedName>
</protein>
<name>A0A3N0XGS1_ANAGA</name>
<dbReference type="AlphaFoldDB" id="A0A3N0XGS1"/>
<dbReference type="OrthoDB" id="10665717at2759"/>
<dbReference type="Proteomes" id="UP000281406">
    <property type="component" value="Unassembled WGS sequence"/>
</dbReference>
<feature type="coiled-coil region" evidence="1">
    <location>
        <begin position="42"/>
        <end position="76"/>
    </location>
</feature>
<keyword evidence="4" id="KW-1185">Reference proteome</keyword>
<sequence length="318" mass="36613">MRERFTELEGEMVQLKEMIFFLQKVQTTDQTNNSHTAKHREKDSLRRELSTLQTEVKELQQEREGLRAQLETLETLFLQQTEIHRAQLTAMRMEIRELRQDRGAQHSEFSSSEEPVEQDTSHPDHSSQTTEIQHSQNPPLPSDTSFTSHSDDPSTPTETRAVPVFAKTLKDVALNWNHNSTPRGNRVQQPPPRPVRKHSVSPERTSRRLPLRQQHSHMLRPSQLAPEHLLPALTSSHSVNQARPKPLLPTPYPIHTQQAPGSHSYAQIVSRKPTGPVQATTTELRDIRQMLNLICSHTYCHRSKRINKTKTLWATKHL</sequence>
<feature type="compositionally biased region" description="Polar residues" evidence="2">
    <location>
        <begin position="255"/>
        <end position="267"/>
    </location>
</feature>
<keyword evidence="1" id="KW-0175">Coiled coil</keyword>
<evidence type="ECO:0000313" key="3">
    <source>
        <dbReference type="EMBL" id="ROI16554.1"/>
    </source>
</evidence>
<feature type="region of interest" description="Disordered" evidence="2">
    <location>
        <begin position="237"/>
        <end position="276"/>
    </location>
</feature>
<gene>
    <name evidence="3" type="ORF">DPX16_22673</name>
</gene>
<comment type="caution">
    <text evidence="3">The sequence shown here is derived from an EMBL/GenBank/DDBJ whole genome shotgun (WGS) entry which is preliminary data.</text>
</comment>
<feature type="region of interest" description="Disordered" evidence="2">
    <location>
        <begin position="176"/>
        <end position="218"/>
    </location>
</feature>
<proteinExistence type="predicted"/>
<evidence type="ECO:0000256" key="1">
    <source>
        <dbReference type="SAM" id="Coils"/>
    </source>
</evidence>